<comment type="caution">
    <text evidence="15">The sequence shown here is derived from an EMBL/GenBank/DDBJ whole genome shotgun (WGS) entry which is preliminary data.</text>
</comment>
<dbReference type="InterPro" id="IPR001128">
    <property type="entry name" value="Cyt_P450"/>
</dbReference>
<keyword evidence="9" id="KW-0492">Microsome</keyword>
<comment type="function">
    <text evidence="2">May be involved in the metabolism of insect hormones and in the breakdown of synthetic insecticides.</text>
</comment>
<evidence type="ECO:0000313" key="15">
    <source>
        <dbReference type="EMBL" id="GBP32546.1"/>
    </source>
</evidence>
<dbReference type="PANTHER" id="PTHR24291:SF189">
    <property type="entry name" value="CYTOCHROME P450 4C3-RELATED"/>
    <property type="match status" value="1"/>
</dbReference>
<dbReference type="Proteomes" id="UP000299102">
    <property type="component" value="Unassembled WGS sequence"/>
</dbReference>
<evidence type="ECO:0000256" key="4">
    <source>
        <dbReference type="ARBA" id="ARBA00004406"/>
    </source>
</evidence>
<evidence type="ECO:0000256" key="11">
    <source>
        <dbReference type="ARBA" id="ARBA00023004"/>
    </source>
</evidence>
<evidence type="ECO:0000256" key="1">
    <source>
        <dbReference type="ARBA" id="ARBA00001971"/>
    </source>
</evidence>
<feature type="binding site" description="axial binding residue" evidence="14">
    <location>
        <position position="385"/>
    </location>
    <ligand>
        <name>heme</name>
        <dbReference type="ChEBI" id="CHEBI:30413"/>
    </ligand>
    <ligandPart>
        <name>Fe</name>
        <dbReference type="ChEBI" id="CHEBI:18248"/>
    </ligandPart>
</feature>
<dbReference type="PRINTS" id="PR00463">
    <property type="entry name" value="EP450I"/>
</dbReference>
<dbReference type="SUPFAM" id="SSF48264">
    <property type="entry name" value="Cytochrome P450"/>
    <property type="match status" value="2"/>
</dbReference>
<dbReference type="PANTHER" id="PTHR24291">
    <property type="entry name" value="CYTOCHROME P450 FAMILY 4"/>
    <property type="match status" value="1"/>
</dbReference>
<comment type="similarity">
    <text evidence="5">Belongs to the cytochrome P450 family.</text>
</comment>
<keyword evidence="6 14" id="KW-0349">Heme</keyword>
<dbReference type="AlphaFoldDB" id="A0A4C1V2I9"/>
<name>A0A4C1V2I9_EUMVA</name>
<gene>
    <name evidence="15" type="primary">CYP4C1</name>
    <name evidence="15" type="ORF">EVAR_23958_1</name>
</gene>
<protein>
    <submittedName>
        <fullName evidence="15">Cytochrome P450 4C1</fullName>
    </submittedName>
</protein>
<dbReference type="GO" id="GO:0004497">
    <property type="term" value="F:monooxygenase activity"/>
    <property type="evidence" value="ECO:0007669"/>
    <property type="project" value="UniProtKB-KW"/>
</dbReference>
<evidence type="ECO:0000256" key="9">
    <source>
        <dbReference type="ARBA" id="ARBA00022848"/>
    </source>
</evidence>
<dbReference type="Gene3D" id="1.10.630.10">
    <property type="entry name" value="Cytochrome P450"/>
    <property type="match status" value="2"/>
</dbReference>
<dbReference type="GO" id="GO:0020037">
    <property type="term" value="F:heme binding"/>
    <property type="evidence" value="ECO:0007669"/>
    <property type="project" value="InterPro"/>
</dbReference>
<dbReference type="Pfam" id="PF00067">
    <property type="entry name" value="p450"/>
    <property type="match status" value="2"/>
</dbReference>
<accession>A0A4C1V2I9</accession>
<dbReference type="InterPro" id="IPR002401">
    <property type="entry name" value="Cyt_P450_E_grp-I"/>
</dbReference>
<comment type="subcellular location">
    <subcellularLocation>
        <location evidence="4">Endoplasmic reticulum membrane</location>
        <topology evidence="4">Peripheral membrane protein</topology>
    </subcellularLocation>
    <subcellularLocation>
        <location evidence="3">Microsome membrane</location>
        <topology evidence="3">Peripheral membrane protein</topology>
    </subcellularLocation>
</comment>
<dbReference type="InterPro" id="IPR036396">
    <property type="entry name" value="Cyt_P450_sf"/>
</dbReference>
<dbReference type="InterPro" id="IPR050196">
    <property type="entry name" value="Cytochrome_P450_Monoox"/>
</dbReference>
<dbReference type="GO" id="GO:0016705">
    <property type="term" value="F:oxidoreductase activity, acting on paired donors, with incorporation or reduction of molecular oxygen"/>
    <property type="evidence" value="ECO:0007669"/>
    <property type="project" value="InterPro"/>
</dbReference>
<keyword evidence="16" id="KW-1185">Reference proteome</keyword>
<keyword evidence="10" id="KW-0560">Oxidoreductase</keyword>
<keyword evidence="11 14" id="KW-0408">Iron</keyword>
<dbReference type="STRING" id="151549.A0A4C1V2I9"/>
<evidence type="ECO:0000256" key="12">
    <source>
        <dbReference type="ARBA" id="ARBA00023033"/>
    </source>
</evidence>
<evidence type="ECO:0000256" key="13">
    <source>
        <dbReference type="ARBA" id="ARBA00023136"/>
    </source>
</evidence>
<evidence type="ECO:0000256" key="6">
    <source>
        <dbReference type="ARBA" id="ARBA00022617"/>
    </source>
</evidence>
<keyword evidence="7 14" id="KW-0479">Metal-binding</keyword>
<evidence type="ECO:0000256" key="7">
    <source>
        <dbReference type="ARBA" id="ARBA00022723"/>
    </source>
</evidence>
<organism evidence="15 16">
    <name type="scientific">Eumeta variegata</name>
    <name type="common">Bagworm moth</name>
    <name type="synonym">Eumeta japonica</name>
    <dbReference type="NCBI Taxonomy" id="151549"/>
    <lineage>
        <taxon>Eukaryota</taxon>
        <taxon>Metazoa</taxon>
        <taxon>Ecdysozoa</taxon>
        <taxon>Arthropoda</taxon>
        <taxon>Hexapoda</taxon>
        <taxon>Insecta</taxon>
        <taxon>Pterygota</taxon>
        <taxon>Neoptera</taxon>
        <taxon>Endopterygota</taxon>
        <taxon>Lepidoptera</taxon>
        <taxon>Glossata</taxon>
        <taxon>Ditrysia</taxon>
        <taxon>Tineoidea</taxon>
        <taxon>Psychidae</taxon>
        <taxon>Oiketicinae</taxon>
        <taxon>Eumeta</taxon>
    </lineage>
</organism>
<keyword evidence="12" id="KW-0503">Monooxygenase</keyword>
<evidence type="ECO:0000256" key="10">
    <source>
        <dbReference type="ARBA" id="ARBA00023002"/>
    </source>
</evidence>
<keyword evidence="13" id="KW-0472">Membrane</keyword>
<keyword evidence="8" id="KW-0256">Endoplasmic reticulum</keyword>
<dbReference type="EMBL" id="BGZK01000261">
    <property type="protein sequence ID" value="GBP32546.1"/>
    <property type="molecule type" value="Genomic_DNA"/>
</dbReference>
<evidence type="ECO:0000256" key="3">
    <source>
        <dbReference type="ARBA" id="ARBA00004174"/>
    </source>
</evidence>
<evidence type="ECO:0000256" key="8">
    <source>
        <dbReference type="ARBA" id="ARBA00022824"/>
    </source>
</evidence>
<evidence type="ECO:0000313" key="16">
    <source>
        <dbReference type="Proteomes" id="UP000299102"/>
    </source>
</evidence>
<proteinExistence type="inferred from homology"/>
<evidence type="ECO:0000256" key="2">
    <source>
        <dbReference type="ARBA" id="ARBA00003690"/>
    </source>
</evidence>
<reference evidence="15 16" key="1">
    <citation type="journal article" date="2019" name="Commun. Biol.">
        <title>The bagworm genome reveals a unique fibroin gene that provides high tensile strength.</title>
        <authorList>
            <person name="Kono N."/>
            <person name="Nakamura H."/>
            <person name="Ohtoshi R."/>
            <person name="Tomita M."/>
            <person name="Numata K."/>
            <person name="Arakawa K."/>
        </authorList>
    </citation>
    <scope>NUCLEOTIDE SEQUENCE [LARGE SCALE GENOMIC DNA]</scope>
</reference>
<sequence length="753" mass="86055">MEDKYRDGTAIEKLYKMMRPAVVVTNPEDAEVVLNTCLEKDYFYKFAYLWVGEGLITATVPTWKLHHKKLLPAFNQNVLNSFMDVFNRQSSVMVEAMAKELGKGEFDAYAYIGAATLEIICQTAMGTPMGQQNIVNPPYLDAVHKMFNVMTERAAKIWLHPQFMYNLLGYKKVEDDALRVLHHVSNTVVQKKRLEFLLKEKNKEKKPEIETERPFRAFLDLMLELTAKEGIFTEQEIREEVDTIIVAGQETTGYIVLYTLLLLGTHQEQQQKVYNEMQQILGDSDRDLTKEDLTHFVHLEAILKETMRIYPIVPLMVRKVERNLKLRDYTLPAGSGCAVSLWGLHRHERWGPDYDSFRPERWLDAGALPAHPAAFAAFGHGRRGCVESTLRWRTRTCHRIGDKGPLAAYDEHRTNQKGSKAYAWKVSLIIERVNQAPLYSTLPRLCAVLIRRRKSTRGEPRSGHPITNVPITDTSFSYLSVRLVLVETPAHDRAVQGRAELGVMPCRYWDTRIDLLGTTLVRGRWILKSLLSTYENKVNSRLCPRAVLLALRAMHDRKTNFLVQKSQRRCGVVTNPQDAETVLNTCLEKDFFYKFAYPWIGQGLVTATVPTWKLHHKKLLPAFNQNVLNGFMDVFNRQSSVMAEAMAKELGKGEFDAYAYIGAATLEMICQTAMGTPMGQQNVVNPPYLEAVNKLLIVLTKRAAKIWLHPQFMYKLLGYKKIEDDALRVLHHVSNTVGKRLEAPRAALVLQSD</sequence>
<dbReference type="GO" id="GO:0005789">
    <property type="term" value="C:endoplasmic reticulum membrane"/>
    <property type="evidence" value="ECO:0007669"/>
    <property type="project" value="UniProtKB-SubCell"/>
</dbReference>
<evidence type="ECO:0000256" key="14">
    <source>
        <dbReference type="PIRSR" id="PIRSR602401-1"/>
    </source>
</evidence>
<evidence type="ECO:0000256" key="5">
    <source>
        <dbReference type="ARBA" id="ARBA00010617"/>
    </source>
</evidence>
<dbReference type="OrthoDB" id="1372046at2759"/>
<comment type="cofactor">
    <cofactor evidence="1 14">
        <name>heme</name>
        <dbReference type="ChEBI" id="CHEBI:30413"/>
    </cofactor>
</comment>
<dbReference type="PRINTS" id="PR00385">
    <property type="entry name" value="P450"/>
</dbReference>
<dbReference type="GO" id="GO:0005506">
    <property type="term" value="F:iron ion binding"/>
    <property type="evidence" value="ECO:0007669"/>
    <property type="project" value="InterPro"/>
</dbReference>